<keyword evidence="2" id="KW-1185">Reference proteome</keyword>
<dbReference type="AlphaFoldDB" id="A0A2U1NDW8"/>
<evidence type="ECO:0000313" key="2">
    <source>
        <dbReference type="Proteomes" id="UP000245207"/>
    </source>
</evidence>
<comment type="caution">
    <text evidence="1">The sequence shown here is derived from an EMBL/GenBank/DDBJ whole genome shotgun (WGS) entry which is preliminary data.</text>
</comment>
<reference evidence="1 2" key="1">
    <citation type="journal article" date="2018" name="Mol. Plant">
        <title>The genome of Artemisia annua provides insight into the evolution of Asteraceae family and artemisinin biosynthesis.</title>
        <authorList>
            <person name="Shen Q."/>
            <person name="Zhang L."/>
            <person name="Liao Z."/>
            <person name="Wang S."/>
            <person name="Yan T."/>
            <person name="Shi P."/>
            <person name="Liu M."/>
            <person name="Fu X."/>
            <person name="Pan Q."/>
            <person name="Wang Y."/>
            <person name="Lv Z."/>
            <person name="Lu X."/>
            <person name="Zhang F."/>
            <person name="Jiang W."/>
            <person name="Ma Y."/>
            <person name="Chen M."/>
            <person name="Hao X."/>
            <person name="Li L."/>
            <person name="Tang Y."/>
            <person name="Lv G."/>
            <person name="Zhou Y."/>
            <person name="Sun X."/>
            <person name="Brodelius P.E."/>
            <person name="Rose J.K.C."/>
            <person name="Tang K."/>
        </authorList>
    </citation>
    <scope>NUCLEOTIDE SEQUENCE [LARGE SCALE GENOMIC DNA]</scope>
    <source>
        <strain evidence="2">cv. Huhao1</strain>
        <tissue evidence="1">Leaf</tissue>
    </source>
</reference>
<dbReference type="EMBL" id="PKPP01003037">
    <property type="protein sequence ID" value="PWA71683.1"/>
    <property type="molecule type" value="Genomic_DNA"/>
</dbReference>
<proteinExistence type="predicted"/>
<name>A0A2U1NDW8_ARTAN</name>
<evidence type="ECO:0008006" key="3">
    <source>
        <dbReference type="Google" id="ProtNLM"/>
    </source>
</evidence>
<dbReference type="STRING" id="35608.A0A2U1NDW8"/>
<sequence length="251" mass="28182">MASNIVQLNAPTHFPIKLTSSNFPVWRKQIQSTLIGLDLLQYIDGTLATPSQFSGNERKTINPAYTRWYRQDQTLLCAILGSCSDMIQPIISSATSSKEAWDRLLHSYANASRSRIISLKSKLAKNPKGNKSVAEFLNEMRSIADELALIQNPISEDDLVVHIITQLEDEFNSLVAAIKSVAYILKNKYKSMVPRKRLFTFPRVDSMQAELQLHEEVVSNSPPASKCLCIQKSSSKKKWNNEPAMSSPPAW</sequence>
<dbReference type="OrthoDB" id="1912561at2759"/>
<dbReference type="PANTHER" id="PTHR47481">
    <property type="match status" value="1"/>
</dbReference>
<organism evidence="1 2">
    <name type="scientific">Artemisia annua</name>
    <name type="common">Sweet wormwood</name>
    <dbReference type="NCBI Taxonomy" id="35608"/>
    <lineage>
        <taxon>Eukaryota</taxon>
        <taxon>Viridiplantae</taxon>
        <taxon>Streptophyta</taxon>
        <taxon>Embryophyta</taxon>
        <taxon>Tracheophyta</taxon>
        <taxon>Spermatophyta</taxon>
        <taxon>Magnoliopsida</taxon>
        <taxon>eudicotyledons</taxon>
        <taxon>Gunneridae</taxon>
        <taxon>Pentapetalae</taxon>
        <taxon>asterids</taxon>
        <taxon>campanulids</taxon>
        <taxon>Asterales</taxon>
        <taxon>Asteraceae</taxon>
        <taxon>Asteroideae</taxon>
        <taxon>Anthemideae</taxon>
        <taxon>Artemisiinae</taxon>
        <taxon>Artemisia</taxon>
    </lineage>
</organism>
<accession>A0A2U1NDW8</accession>
<dbReference type="PANTHER" id="PTHR47481:SF43">
    <property type="entry name" value="RETROTRANSPOSON COPIA-LIKE N-TERMINAL DOMAIN-CONTAINING PROTEIN"/>
    <property type="match status" value="1"/>
</dbReference>
<dbReference type="Pfam" id="PF14223">
    <property type="entry name" value="Retrotran_gag_2"/>
    <property type="match status" value="1"/>
</dbReference>
<evidence type="ECO:0000313" key="1">
    <source>
        <dbReference type="EMBL" id="PWA71683.1"/>
    </source>
</evidence>
<gene>
    <name evidence="1" type="ORF">CTI12_AA276200</name>
</gene>
<dbReference type="Proteomes" id="UP000245207">
    <property type="component" value="Unassembled WGS sequence"/>
</dbReference>
<protein>
    <recommendedName>
        <fullName evidence="3">Gag-polypeptide of LTR copia-type</fullName>
    </recommendedName>
</protein>